<comment type="caution">
    <text evidence="1">The sequence shown here is derived from an EMBL/GenBank/DDBJ whole genome shotgun (WGS) entry which is preliminary data.</text>
</comment>
<evidence type="ECO:0000313" key="3">
    <source>
        <dbReference type="Proteomes" id="UP000544413"/>
    </source>
</evidence>
<evidence type="ECO:0000313" key="2">
    <source>
        <dbReference type="EMBL" id="MBC1617905.1"/>
    </source>
</evidence>
<accession>A0A841YRW4</accession>
<dbReference type="EMBL" id="JAARSH010000016">
    <property type="protein sequence ID" value="MBC1617905.1"/>
    <property type="molecule type" value="Genomic_DNA"/>
</dbReference>
<organism evidence="1 3">
    <name type="scientific">Listeria booriae</name>
    <dbReference type="NCBI Taxonomy" id="1552123"/>
    <lineage>
        <taxon>Bacteria</taxon>
        <taxon>Bacillati</taxon>
        <taxon>Bacillota</taxon>
        <taxon>Bacilli</taxon>
        <taxon>Bacillales</taxon>
        <taxon>Listeriaceae</taxon>
        <taxon>Listeria</taxon>
    </lineage>
</organism>
<gene>
    <name evidence="1" type="ORF">HB836_16220</name>
    <name evidence="2" type="ORF">HB904_17135</name>
</gene>
<name>A0A841YRW4_9LIST</name>
<protein>
    <submittedName>
        <fullName evidence="1">Uncharacterized protein</fullName>
    </submittedName>
</protein>
<dbReference type="AlphaFoldDB" id="A0A841YRW4"/>
<dbReference type="Proteomes" id="UP000574104">
    <property type="component" value="Unassembled WGS sequence"/>
</dbReference>
<sequence>MLTVAEALEILKKEQITSSVQVFRRWLRAGKVPGAYQNSLKEGWKIPEDGLQSFIVTQGNEKYKASYDRGYADAMNEVAERDSKMLSRGMFETRYQLKRSDMRERIKQLFSGSKPFLWMADQLYFQEDRKNPKTSIDINIIGQVLLLNDRLIFRINEMPGNENEAVEDRVMLFMLEDIRQAVFKERKELTATYDALLDEMGWDLYDVNEIVSCDQKEGAKVIKGLSSNTRTLQEAIARYKQILALKEKMEGMGIWKG</sequence>
<evidence type="ECO:0000313" key="4">
    <source>
        <dbReference type="Proteomes" id="UP000574104"/>
    </source>
</evidence>
<proteinExistence type="predicted"/>
<evidence type="ECO:0000313" key="1">
    <source>
        <dbReference type="EMBL" id="MBC1403139.1"/>
    </source>
</evidence>
<dbReference type="Proteomes" id="UP000544413">
    <property type="component" value="Unassembled WGS sequence"/>
</dbReference>
<reference evidence="3 4" key="1">
    <citation type="submission" date="2020-03" db="EMBL/GenBank/DDBJ databases">
        <title>Soil Listeria distribution.</title>
        <authorList>
            <person name="Liao J."/>
            <person name="Wiedmann M."/>
        </authorList>
    </citation>
    <scope>NUCLEOTIDE SEQUENCE [LARGE SCALE GENOMIC DNA]</scope>
    <source>
        <strain evidence="2 4">FSL L7-1299</strain>
        <strain evidence="1 3">FSL L7-1658</strain>
    </source>
</reference>
<dbReference type="EMBL" id="JAARPT010000013">
    <property type="protein sequence ID" value="MBC1403139.1"/>
    <property type="molecule type" value="Genomic_DNA"/>
</dbReference>
<dbReference type="RefSeq" id="WP_185406851.1">
    <property type="nucleotide sequence ID" value="NZ_JAARPT010000013.1"/>
</dbReference>